<organism evidence="6 7">
    <name type="scientific">Psylliodes chrysocephalus</name>
    <dbReference type="NCBI Taxonomy" id="3402493"/>
    <lineage>
        <taxon>Eukaryota</taxon>
        <taxon>Metazoa</taxon>
        <taxon>Ecdysozoa</taxon>
        <taxon>Arthropoda</taxon>
        <taxon>Hexapoda</taxon>
        <taxon>Insecta</taxon>
        <taxon>Pterygota</taxon>
        <taxon>Neoptera</taxon>
        <taxon>Endopterygota</taxon>
        <taxon>Coleoptera</taxon>
        <taxon>Polyphaga</taxon>
        <taxon>Cucujiformia</taxon>
        <taxon>Chrysomeloidea</taxon>
        <taxon>Chrysomelidae</taxon>
        <taxon>Galerucinae</taxon>
        <taxon>Alticini</taxon>
        <taxon>Psylliodes</taxon>
    </lineage>
</organism>
<feature type="region of interest" description="Disordered" evidence="5">
    <location>
        <begin position="52"/>
        <end position="92"/>
    </location>
</feature>
<dbReference type="GO" id="GO:0042797">
    <property type="term" value="P:tRNA transcription by RNA polymerase III"/>
    <property type="evidence" value="ECO:0007669"/>
    <property type="project" value="TreeGrafter"/>
</dbReference>
<evidence type="ECO:0008006" key="8">
    <source>
        <dbReference type="Google" id="ProtNLM"/>
    </source>
</evidence>
<dbReference type="InterPro" id="IPR007811">
    <property type="entry name" value="RPC4"/>
</dbReference>
<evidence type="ECO:0000256" key="4">
    <source>
        <dbReference type="ARBA" id="ARBA00023242"/>
    </source>
</evidence>
<dbReference type="GO" id="GO:0005666">
    <property type="term" value="C:RNA polymerase III complex"/>
    <property type="evidence" value="ECO:0007669"/>
    <property type="project" value="InterPro"/>
</dbReference>
<dbReference type="PANTHER" id="PTHR13408">
    <property type="entry name" value="DNA-DIRECTED RNA POLYMERASE III"/>
    <property type="match status" value="1"/>
</dbReference>
<proteinExistence type="predicted"/>
<dbReference type="Pfam" id="PF05132">
    <property type="entry name" value="RNA_pol_Rpc4"/>
    <property type="match status" value="1"/>
</dbReference>
<evidence type="ECO:0000313" key="7">
    <source>
        <dbReference type="Proteomes" id="UP001153636"/>
    </source>
</evidence>
<dbReference type="GO" id="GO:0003677">
    <property type="term" value="F:DNA binding"/>
    <property type="evidence" value="ECO:0007669"/>
    <property type="project" value="InterPro"/>
</dbReference>
<sequence>MATLDKNKFIDLKKFIKEEPGTTQRLQSIKIPRDLNLGLAKQSKKVFVPNVNAIRNRDKPKEYNRRDDKGKEKYKDRRQNKKDNAPRYVQSSGVFSEGVGNDVVRTRSWGGARGERDNDSAGIPSISMPTIKKNSFQVDKKNEDSVLNNITGCDEESDDEKLPFKPISWQNKLQKPTLVTNIKKEDENDVTPNLKKLKLECDDNYNPPLVSSNEYLEGDKFSNNNPSISLWGLPDSFAGKGLSDDPDCKKLFDYCLTDMLEGQIGKVVVRKSGRMEIHIGHMKYELEPGESDSYKEDIISLETQESSKKTNATILGNIQNRYFLSPDWDRLLL</sequence>
<keyword evidence="2" id="KW-0240">DNA-directed RNA polymerase</keyword>
<dbReference type="EMBL" id="OV651826">
    <property type="protein sequence ID" value="CAH1103216.1"/>
    <property type="molecule type" value="Genomic_DNA"/>
</dbReference>
<reference evidence="6" key="1">
    <citation type="submission" date="2022-01" db="EMBL/GenBank/DDBJ databases">
        <authorList>
            <person name="King R."/>
        </authorList>
    </citation>
    <scope>NUCLEOTIDE SEQUENCE</scope>
</reference>
<protein>
    <recommendedName>
        <fullName evidence="8">DNA-directed RNA polymerase III subunit RPC4</fullName>
    </recommendedName>
</protein>
<gene>
    <name evidence="6" type="ORF">PSYICH_LOCUS4285</name>
</gene>
<feature type="compositionally biased region" description="Basic and acidic residues" evidence="5">
    <location>
        <begin position="55"/>
        <end position="85"/>
    </location>
</feature>
<evidence type="ECO:0000313" key="6">
    <source>
        <dbReference type="EMBL" id="CAH1103216.1"/>
    </source>
</evidence>
<keyword evidence="7" id="KW-1185">Reference proteome</keyword>
<evidence type="ECO:0000256" key="3">
    <source>
        <dbReference type="ARBA" id="ARBA00023163"/>
    </source>
</evidence>
<keyword evidence="3" id="KW-0804">Transcription</keyword>
<evidence type="ECO:0000256" key="1">
    <source>
        <dbReference type="ARBA" id="ARBA00004123"/>
    </source>
</evidence>
<name>A0A9P0CKJ9_9CUCU</name>
<accession>A0A9P0CKJ9</accession>
<keyword evidence="4" id="KW-0539">Nucleus</keyword>
<dbReference type="OrthoDB" id="5836119at2759"/>
<evidence type="ECO:0000256" key="5">
    <source>
        <dbReference type="SAM" id="MobiDB-lite"/>
    </source>
</evidence>
<feature type="region of interest" description="Disordered" evidence="5">
    <location>
        <begin position="109"/>
        <end position="128"/>
    </location>
</feature>
<evidence type="ECO:0000256" key="2">
    <source>
        <dbReference type="ARBA" id="ARBA00022478"/>
    </source>
</evidence>
<dbReference type="PANTHER" id="PTHR13408:SF0">
    <property type="entry name" value="DNA-DIRECTED RNA POLYMERASE III SUBUNIT RPC4"/>
    <property type="match status" value="1"/>
</dbReference>
<dbReference type="Proteomes" id="UP001153636">
    <property type="component" value="Chromosome 14"/>
</dbReference>
<comment type="subcellular location">
    <subcellularLocation>
        <location evidence="1">Nucleus</location>
    </subcellularLocation>
</comment>
<dbReference type="AlphaFoldDB" id="A0A9P0CKJ9"/>